<dbReference type="RefSeq" id="WP_110067105.1">
    <property type="nucleotide sequence ID" value="NZ_QGTW01000016.1"/>
</dbReference>
<dbReference type="EMBL" id="QGTW01000016">
    <property type="protein sequence ID" value="PWW20207.1"/>
    <property type="molecule type" value="Genomic_DNA"/>
</dbReference>
<name>A0A2V2ZLG4_9BACI</name>
<protein>
    <submittedName>
        <fullName evidence="1">Uncharacterized protein</fullName>
    </submittedName>
</protein>
<evidence type="ECO:0000313" key="2">
    <source>
        <dbReference type="Proteomes" id="UP000247150"/>
    </source>
</evidence>
<sequence>MGVYKHGLSKTRIHNLWRKVIQRCTNPKASNYHNYGGRGITISDEWRNDFLAFYHWAMSNGYEDGLSLERINVNGNYEPSNCKWIELHQQCRNKRDTKYAEINEETRPLIEWAEIYDVPYKTVMTRWYRGQRGSDLVRPSRATKVS</sequence>
<dbReference type="OrthoDB" id="552713at2"/>
<dbReference type="AlphaFoldDB" id="A0A2V2ZLG4"/>
<evidence type="ECO:0000313" key="1">
    <source>
        <dbReference type="EMBL" id="PWW20207.1"/>
    </source>
</evidence>
<comment type="caution">
    <text evidence="1">The sequence shown here is derived from an EMBL/GenBank/DDBJ whole genome shotgun (WGS) entry which is preliminary data.</text>
</comment>
<accession>A0A2V2ZLG4</accession>
<organism evidence="1 2">
    <name type="scientific">Cytobacillus oceanisediminis</name>
    <dbReference type="NCBI Taxonomy" id="665099"/>
    <lineage>
        <taxon>Bacteria</taxon>
        <taxon>Bacillati</taxon>
        <taxon>Bacillota</taxon>
        <taxon>Bacilli</taxon>
        <taxon>Bacillales</taxon>
        <taxon>Bacillaceae</taxon>
        <taxon>Cytobacillus</taxon>
    </lineage>
</organism>
<dbReference type="Proteomes" id="UP000247150">
    <property type="component" value="Unassembled WGS sequence"/>
</dbReference>
<proteinExistence type="predicted"/>
<gene>
    <name evidence="1" type="ORF">DFO73_11621</name>
</gene>
<reference evidence="1 2" key="1">
    <citation type="submission" date="2018-05" db="EMBL/GenBank/DDBJ databases">
        <title>Freshwater and sediment microbial communities from various areas in North America, analyzing microbe dynamics in response to fracking.</title>
        <authorList>
            <person name="Lamendella R."/>
        </authorList>
    </citation>
    <scope>NUCLEOTIDE SEQUENCE [LARGE SCALE GENOMIC DNA]</scope>
    <source>
        <strain evidence="1 2">15_TX</strain>
    </source>
</reference>